<dbReference type="EMBL" id="MU004189">
    <property type="protein sequence ID" value="KAF2495136.1"/>
    <property type="molecule type" value="Genomic_DNA"/>
</dbReference>
<dbReference type="PANTHER" id="PTHR20922">
    <property type="entry name" value="DNL-TYPE ZINC FINGER PROTEIN"/>
    <property type="match status" value="1"/>
</dbReference>
<dbReference type="OrthoDB" id="512667at2759"/>
<keyword evidence="3" id="KW-0862">Zinc</keyword>
<evidence type="ECO:0000313" key="7">
    <source>
        <dbReference type="EMBL" id="KAF2495136.1"/>
    </source>
</evidence>
<dbReference type="Proteomes" id="UP000799750">
    <property type="component" value="Unassembled WGS sequence"/>
</dbReference>
<dbReference type="GO" id="GO:0006457">
    <property type="term" value="P:protein folding"/>
    <property type="evidence" value="ECO:0007669"/>
    <property type="project" value="TreeGrafter"/>
</dbReference>
<evidence type="ECO:0000256" key="4">
    <source>
        <dbReference type="PROSITE-ProRule" id="PRU00834"/>
    </source>
</evidence>
<sequence>MLARRGASQTAWTPRSELSTASIRLFHTPRTAIPRRPQIPILSERPILSRARYESTATPPQVQTPAVSTEKAPESRLERDQVPSYDMTFTCKKCDTRSSHRISKQGYFHGTVLVTCPGCKNRHLIADHLKIFSDTSVTIEDLMREKGQLVKRGSLTAEGDVEMWPDEPNEPKIKQDERTFRKIQFFKGDAQDG</sequence>
<dbReference type="InterPro" id="IPR007853">
    <property type="entry name" value="Znf_DNL-typ"/>
</dbReference>
<dbReference type="Pfam" id="PF05180">
    <property type="entry name" value="zf-DNL"/>
    <property type="match status" value="1"/>
</dbReference>
<accession>A0A6A6QSI7</accession>
<keyword evidence="8" id="KW-1185">Reference proteome</keyword>
<evidence type="ECO:0000256" key="1">
    <source>
        <dbReference type="ARBA" id="ARBA00022723"/>
    </source>
</evidence>
<evidence type="ECO:0000259" key="6">
    <source>
        <dbReference type="PROSITE" id="PS51501"/>
    </source>
</evidence>
<dbReference type="GO" id="GO:0030150">
    <property type="term" value="P:protein import into mitochondrial matrix"/>
    <property type="evidence" value="ECO:0007669"/>
    <property type="project" value="TreeGrafter"/>
</dbReference>
<name>A0A6A6QSI7_9PEZI</name>
<keyword evidence="2 4" id="KW-0863">Zinc-finger</keyword>
<dbReference type="InterPro" id="IPR024158">
    <property type="entry name" value="Mt_import_TIM15"/>
</dbReference>
<feature type="domain" description="DNL-type" evidence="6">
    <location>
        <begin position="80"/>
        <end position="175"/>
    </location>
</feature>
<dbReference type="GO" id="GO:0050821">
    <property type="term" value="P:protein stabilization"/>
    <property type="evidence" value="ECO:0007669"/>
    <property type="project" value="TreeGrafter"/>
</dbReference>
<proteinExistence type="predicted"/>
<dbReference type="AlphaFoldDB" id="A0A6A6QSI7"/>
<dbReference type="GO" id="GO:0051087">
    <property type="term" value="F:protein-folding chaperone binding"/>
    <property type="evidence" value="ECO:0007669"/>
    <property type="project" value="TreeGrafter"/>
</dbReference>
<dbReference type="GO" id="GO:0005739">
    <property type="term" value="C:mitochondrion"/>
    <property type="evidence" value="ECO:0007669"/>
    <property type="project" value="TreeGrafter"/>
</dbReference>
<evidence type="ECO:0000256" key="2">
    <source>
        <dbReference type="ARBA" id="ARBA00022771"/>
    </source>
</evidence>
<organism evidence="7 8">
    <name type="scientific">Lophium mytilinum</name>
    <dbReference type="NCBI Taxonomy" id="390894"/>
    <lineage>
        <taxon>Eukaryota</taxon>
        <taxon>Fungi</taxon>
        <taxon>Dikarya</taxon>
        <taxon>Ascomycota</taxon>
        <taxon>Pezizomycotina</taxon>
        <taxon>Dothideomycetes</taxon>
        <taxon>Pleosporomycetidae</taxon>
        <taxon>Mytilinidiales</taxon>
        <taxon>Mytilinidiaceae</taxon>
        <taxon>Lophium</taxon>
    </lineage>
</organism>
<protein>
    <submittedName>
        <fullName evidence="7">Zf-DNL-domain-containing protein</fullName>
    </submittedName>
</protein>
<keyword evidence="1" id="KW-0479">Metal-binding</keyword>
<dbReference type="GO" id="GO:0008270">
    <property type="term" value="F:zinc ion binding"/>
    <property type="evidence" value="ECO:0007669"/>
    <property type="project" value="UniProtKB-KW"/>
</dbReference>
<dbReference type="PROSITE" id="PS51501">
    <property type="entry name" value="ZF_DNL"/>
    <property type="match status" value="1"/>
</dbReference>
<evidence type="ECO:0000256" key="3">
    <source>
        <dbReference type="ARBA" id="ARBA00022833"/>
    </source>
</evidence>
<dbReference type="PANTHER" id="PTHR20922:SF13">
    <property type="entry name" value="DNL-TYPE ZINC FINGER PROTEIN"/>
    <property type="match status" value="1"/>
</dbReference>
<evidence type="ECO:0000256" key="5">
    <source>
        <dbReference type="SAM" id="MobiDB-lite"/>
    </source>
</evidence>
<gene>
    <name evidence="7" type="ORF">BU16DRAFT_462003</name>
</gene>
<feature type="region of interest" description="Disordered" evidence="5">
    <location>
        <begin position="50"/>
        <end position="79"/>
    </location>
</feature>
<evidence type="ECO:0000313" key="8">
    <source>
        <dbReference type="Proteomes" id="UP000799750"/>
    </source>
</evidence>
<reference evidence="7" key="1">
    <citation type="journal article" date="2020" name="Stud. Mycol.">
        <title>101 Dothideomycetes genomes: a test case for predicting lifestyles and emergence of pathogens.</title>
        <authorList>
            <person name="Haridas S."/>
            <person name="Albert R."/>
            <person name="Binder M."/>
            <person name="Bloem J."/>
            <person name="Labutti K."/>
            <person name="Salamov A."/>
            <person name="Andreopoulos B."/>
            <person name="Baker S."/>
            <person name="Barry K."/>
            <person name="Bills G."/>
            <person name="Bluhm B."/>
            <person name="Cannon C."/>
            <person name="Castanera R."/>
            <person name="Culley D."/>
            <person name="Daum C."/>
            <person name="Ezra D."/>
            <person name="Gonzalez J."/>
            <person name="Henrissat B."/>
            <person name="Kuo A."/>
            <person name="Liang C."/>
            <person name="Lipzen A."/>
            <person name="Lutzoni F."/>
            <person name="Magnuson J."/>
            <person name="Mondo S."/>
            <person name="Nolan M."/>
            <person name="Ohm R."/>
            <person name="Pangilinan J."/>
            <person name="Park H.-J."/>
            <person name="Ramirez L."/>
            <person name="Alfaro M."/>
            <person name="Sun H."/>
            <person name="Tritt A."/>
            <person name="Yoshinaga Y."/>
            <person name="Zwiers L.-H."/>
            <person name="Turgeon B."/>
            <person name="Goodwin S."/>
            <person name="Spatafora J."/>
            <person name="Crous P."/>
            <person name="Grigoriev I."/>
        </authorList>
    </citation>
    <scope>NUCLEOTIDE SEQUENCE</scope>
    <source>
        <strain evidence="7">CBS 269.34</strain>
    </source>
</reference>
<feature type="compositionally biased region" description="Polar residues" evidence="5">
    <location>
        <begin position="55"/>
        <end position="67"/>
    </location>
</feature>